<evidence type="ECO:0000313" key="3">
    <source>
        <dbReference type="Proteomes" id="UP001178507"/>
    </source>
</evidence>
<gene>
    <name evidence="2" type="ORF">EVOR1521_LOCUS4512</name>
</gene>
<organism evidence="2 3">
    <name type="scientific">Effrenium voratum</name>
    <dbReference type="NCBI Taxonomy" id="2562239"/>
    <lineage>
        <taxon>Eukaryota</taxon>
        <taxon>Sar</taxon>
        <taxon>Alveolata</taxon>
        <taxon>Dinophyceae</taxon>
        <taxon>Suessiales</taxon>
        <taxon>Symbiodiniaceae</taxon>
        <taxon>Effrenium</taxon>
    </lineage>
</organism>
<name>A0AA36MP42_9DINO</name>
<evidence type="ECO:0000313" key="2">
    <source>
        <dbReference type="EMBL" id="CAJ1375165.1"/>
    </source>
</evidence>
<comment type="caution">
    <text evidence="2">The sequence shown here is derived from an EMBL/GenBank/DDBJ whole genome shotgun (WGS) entry which is preliminary data.</text>
</comment>
<feature type="region of interest" description="Disordered" evidence="1">
    <location>
        <begin position="1376"/>
        <end position="1517"/>
    </location>
</feature>
<dbReference type="Proteomes" id="UP001178507">
    <property type="component" value="Unassembled WGS sequence"/>
</dbReference>
<keyword evidence="3" id="KW-1185">Reference proteome</keyword>
<protein>
    <submittedName>
        <fullName evidence="2">Uncharacterized protein</fullName>
    </submittedName>
</protein>
<dbReference type="EMBL" id="CAUJNA010000303">
    <property type="protein sequence ID" value="CAJ1375165.1"/>
    <property type="molecule type" value="Genomic_DNA"/>
</dbReference>
<dbReference type="SUPFAM" id="SSF49899">
    <property type="entry name" value="Concanavalin A-like lectins/glucanases"/>
    <property type="match status" value="1"/>
</dbReference>
<dbReference type="Pfam" id="PF13385">
    <property type="entry name" value="Laminin_G_3"/>
    <property type="match status" value="1"/>
</dbReference>
<accession>A0AA36MP42</accession>
<dbReference type="InterPro" id="IPR013320">
    <property type="entry name" value="ConA-like_dom_sf"/>
</dbReference>
<feature type="compositionally biased region" description="Basic and acidic residues" evidence="1">
    <location>
        <begin position="1456"/>
        <end position="1474"/>
    </location>
</feature>
<proteinExistence type="predicted"/>
<dbReference type="Gene3D" id="2.60.120.200">
    <property type="match status" value="1"/>
</dbReference>
<evidence type="ECO:0000256" key="1">
    <source>
        <dbReference type="SAM" id="MobiDB-lite"/>
    </source>
</evidence>
<reference evidence="2" key="1">
    <citation type="submission" date="2023-08" db="EMBL/GenBank/DDBJ databases">
        <authorList>
            <person name="Chen Y."/>
            <person name="Shah S."/>
            <person name="Dougan E. K."/>
            <person name="Thang M."/>
            <person name="Chan C."/>
        </authorList>
    </citation>
    <scope>NUCLEOTIDE SEQUENCE</scope>
</reference>
<feature type="region of interest" description="Disordered" evidence="1">
    <location>
        <begin position="247"/>
        <end position="271"/>
    </location>
</feature>
<sequence>MSEGDARWHWPRYAACWAKADLAISSADFRATYAVSVSQSQLQIACYDGCQPNAAQDSRWTDISGLPQPAKKSKDTLGLSFGVAPRPIGMALVSLEAAECLLILLSSGHLLAASLQNLGVESVLATFPEVSDGHAAGAAIAVVQPLAWAVVAAGPKLGLVELEGAANSGVKAFELPKGFAASMVMAYPQEESALLVGCSTGQLLLYSCTVIHKGQVQRLNLSLVQLLEISGAVVQNGPAAGFRATVGRLLGRDRSQTPPRTGSKPRGAGDISVGDAFALPSADGDGLLVACAGSGTGGPGSLLSVWHTSRDTVKDSQSATSRSRSGPMPALGCSHFALTTSPTRILRVVAIAGSRAGGTGHVILALDSFSDLTIWSARQKALTPLRVIPGRCPFEIASARTFALSGSLYLLVGTGSRSTAEVAWLDVAAVLESGGCSADLMPPFAGRTRSRDLPPAFTGDATQPAGGDIFFVSGSACRCYKASNGRTLALPLPEADQPLGILDVLRLPSSITQLLLAVSQADGTNAVWLVNAEGELIARIMAVDACFTSSRIVWLCREGSMRTCHATLPSAPCGVLQPAASATAEGVERVPQTWPAAHLIKYQAMRIGHADSDLVLFWGSRLDGGPLRFEAGGAVASIPSCGPMELVDFRWDGQPLQLAGSCLALAAPFAVWVVLLDGGRAQLLAWLDVRAAYAGGGRLLSISWLKARDLESSGVLLLSTPFGVSAWAAKPLCRPRVLALHERPQLVTAALADRLIMVELQAGTCLHDGPDNIGTFPSASLVSPRLKARIRTRPISFFEVLCQLCPGQDGPWIKEVDWRLAPAELSQELPQSIASQLWPATSCSEAPPQLRESPSALGAIAKAAREEFRALAAIANGLSSSRGRQEDSAALTVRLVGQIEDGLHTLRSSPARMQMLSCAAELIVICCKSSTPGANVEALAITSNVLAKQDVLPLGSLMSCIQVSYPLCSCPLLMFGKGILEVSSSSFHWSDAVCSCAPLAEALLREALQQRPLERTTPDLSAAALWQQPFSETPPLRKSQACQLHTATLMQWLGLGTTQVQVRVFKAIQHEAEESPSSHEESPGHAEREPGVLANGLLIYWRCADGEGAHVRDSAGCGRAGALRGGNWRGPLLPDDPMESTDEWGQALSPNFAIHLGQAELRYSPTSTSDREMLALVAGSRPDGEQHLSKARDENEGDMLVAGWTVELWLRRVKRSPEDAILFQRSGSSTLEWRYKPSQPGFEVNISGRTALAGSCDALPEAEWVHVALRSNIASLEVWVDGLMTLTASGNMPPLPLEADVTFGPAELEITEVRVWGVCRAESDLQHFQHQCLDTLLGSELRGEAWRKVKIRAAADVPAPTGEGNLSRLWGISALSHPGTGRRRADTSQASMSAAENDAASEDPQDAWPSWSGGVTAGFGDWPPEIEVQPVPAPTAPGTSAEWPADEGQGEAATAEEVHEKPKSPLPPPREEPPPPKTSFAPIGRLMQGILAKRQAEADRPASKATPMDTHEAPQAFLPPGPTVAKSLQTPTSGFGGLVEPSKHDSVPKLQPRRVPALKQAPPLLEVLPPLPVECGALAGTDASVGIAANAFDRQAFGFANAVFTSVISQLVGAGISPTTPAVRSRLEAAVSYSCVCRLLEGIQEQQAAILKANGEASSAHFQRQLCQRWDCLLRLSKSPHHTVQLSLRAMASLFHFAESAGGWAAARQIAEVLSSRYSMYLDSEQQHQVQHVLETADCGQLAGRSSAPMVHDCPNCRAPLDALMRVCDSCNALLAVDFRELRLIDLRRGCQCSLCAATFGGGNVPHYPKLERRRVAGLPQSVRSQNCPACGSGELSMGAPTLAY</sequence>